<evidence type="ECO:0000256" key="5">
    <source>
        <dbReference type="ARBA" id="ARBA00023136"/>
    </source>
</evidence>
<keyword evidence="2" id="KW-1003">Cell membrane</keyword>
<feature type="transmembrane region" description="Helical" evidence="8">
    <location>
        <begin position="320"/>
        <end position="340"/>
    </location>
</feature>
<comment type="similarity">
    <text evidence="6">Belongs to the ABC-4 integral membrane protein family.</text>
</comment>
<evidence type="ECO:0000256" key="2">
    <source>
        <dbReference type="ARBA" id="ARBA00022475"/>
    </source>
</evidence>
<keyword evidence="11" id="KW-1185">Reference proteome</keyword>
<dbReference type="GO" id="GO:0005886">
    <property type="term" value="C:plasma membrane"/>
    <property type="evidence" value="ECO:0007669"/>
    <property type="project" value="UniProtKB-SubCell"/>
</dbReference>
<dbReference type="InterPro" id="IPR003838">
    <property type="entry name" value="ABC3_permease_C"/>
</dbReference>
<dbReference type="PANTHER" id="PTHR30572">
    <property type="entry name" value="MEMBRANE COMPONENT OF TRANSPORTER-RELATED"/>
    <property type="match status" value="1"/>
</dbReference>
<protein>
    <recommendedName>
        <fullName evidence="9">ABC3 transporter permease C-terminal domain-containing protein</fullName>
    </recommendedName>
</protein>
<dbReference type="RefSeq" id="WP_203945931.1">
    <property type="nucleotide sequence ID" value="NZ_BOOR01000029.1"/>
</dbReference>
<dbReference type="GO" id="GO:0022857">
    <property type="term" value="F:transmembrane transporter activity"/>
    <property type="evidence" value="ECO:0007669"/>
    <property type="project" value="TreeGrafter"/>
</dbReference>
<keyword evidence="4 8" id="KW-1133">Transmembrane helix</keyword>
<feature type="transmembrane region" description="Helical" evidence="8">
    <location>
        <begin position="360"/>
        <end position="380"/>
    </location>
</feature>
<feature type="transmembrane region" description="Helical" evidence="8">
    <location>
        <begin position="409"/>
        <end position="427"/>
    </location>
</feature>
<organism evidence="10 11">
    <name type="scientific">Planotetraspora thailandica</name>
    <dbReference type="NCBI Taxonomy" id="487172"/>
    <lineage>
        <taxon>Bacteria</taxon>
        <taxon>Bacillati</taxon>
        <taxon>Actinomycetota</taxon>
        <taxon>Actinomycetes</taxon>
        <taxon>Streptosporangiales</taxon>
        <taxon>Streptosporangiaceae</taxon>
        <taxon>Planotetraspora</taxon>
    </lineage>
</organism>
<gene>
    <name evidence="10" type="ORF">Pth03_41320</name>
</gene>
<feature type="domain" description="ABC3 transporter permease C-terminal" evidence="9">
    <location>
        <begin position="277"/>
        <end position="390"/>
    </location>
</feature>
<evidence type="ECO:0000259" key="9">
    <source>
        <dbReference type="Pfam" id="PF02687"/>
    </source>
</evidence>
<evidence type="ECO:0000313" key="11">
    <source>
        <dbReference type="Proteomes" id="UP000605992"/>
    </source>
</evidence>
<comment type="subcellular location">
    <subcellularLocation>
        <location evidence="1">Cell membrane</location>
        <topology evidence="1">Multi-pass membrane protein</topology>
    </subcellularLocation>
</comment>
<feature type="transmembrane region" description="Helical" evidence="8">
    <location>
        <begin position="482"/>
        <end position="502"/>
    </location>
</feature>
<dbReference type="EMBL" id="BOOR01000029">
    <property type="protein sequence ID" value="GII55743.1"/>
    <property type="molecule type" value="Genomic_DNA"/>
</dbReference>
<accession>A0A8J3XZ12</accession>
<evidence type="ECO:0000256" key="3">
    <source>
        <dbReference type="ARBA" id="ARBA00022692"/>
    </source>
</evidence>
<keyword evidence="3 8" id="KW-0812">Transmembrane</keyword>
<feature type="transmembrane region" description="Helical" evidence="8">
    <location>
        <begin position="785"/>
        <end position="806"/>
    </location>
</feature>
<feature type="transmembrane region" description="Helical" evidence="8">
    <location>
        <begin position="733"/>
        <end position="758"/>
    </location>
</feature>
<feature type="domain" description="ABC3 transporter permease C-terminal" evidence="9">
    <location>
        <begin position="737"/>
        <end position="859"/>
    </location>
</feature>
<sequence length="876" mass="90715">MSAFRVALRISRRNAWRSKRRSALILAMIALPVLLATVLVTSTSNGGTNDPNVTVPLGQADVIVSGGPADSGQGEDEDPPPDVKPFTQAQVVEMFGPGTRAVRVDEGFIRYLTPQGFKSDMVRQENLRDPLVRGTYRLITGRLPTAPGEIVVDGVNDADAANGRVTVGQTFFAGESRVPLRVVGIMATPQGWPPDFVAFPGSLPDGLMEPAGYSTTTVWMVDAPKPVSSADAARLTSRGASVNGPGLPDGTIEVGSASASDEFGAELETVPWTAMMLLEVVLLAGPAFVVGRRRREREFALVGAQGGSPRQLKRIALADGLLFGTVAAVIGVAAGIGVAVPVTSWYQGDLGSLSGSLQVPWVAVAIVMAMGVVAGLLAALAPAQHASRTDVVAVLAGRRAPARDRAGRPVLGVALIAAGLAGTAAAAGHGASWVAAAALVTQLGFIAVLPRLIASAGRLAGALPFSLRFAVRDAARNRGRTVPALSAVMVAVTLFTALGVAWRSNLSSPAPWGLDSPQGPAGALWIRGRDLGPELWDRVRTRVHAELPGVPVIEARSPVSASGEPLQVSDRLTDKIVGNESLKLNANWVDPSGNGGLLVGDERLLRYVLGRDDPAAAAALRAGEVVALNPVIVHNGKADFMLATDDGPDEHEQSLPAIVVRASGEGRAHMVVSPEAIKKQGYATETALLLVDPAEYRVSPATAQRLLTDLDGMSSQITGRLEGPPGDPDDTPLLVLLGAAAAVLVLGMTLVATSLAVAEARTDLAVMSAVGAAPRVRRAVKAGQALVIALGGTVIGVVAGLVAGVASRWPEPHTGAPQVLFGADGFRIPMPEQVAPVIIVPWSLIALLVVGLPLLAALVCGVFTRSRFPALRRRVS</sequence>
<evidence type="ECO:0000256" key="1">
    <source>
        <dbReference type="ARBA" id="ARBA00004651"/>
    </source>
</evidence>
<feature type="transmembrane region" description="Helical" evidence="8">
    <location>
        <begin position="839"/>
        <end position="864"/>
    </location>
</feature>
<evidence type="ECO:0000256" key="8">
    <source>
        <dbReference type="SAM" id="Phobius"/>
    </source>
</evidence>
<evidence type="ECO:0000313" key="10">
    <source>
        <dbReference type="EMBL" id="GII55743.1"/>
    </source>
</evidence>
<keyword evidence="5 8" id="KW-0472">Membrane</keyword>
<comment type="caution">
    <text evidence="10">The sequence shown here is derived from an EMBL/GenBank/DDBJ whole genome shotgun (WGS) entry which is preliminary data.</text>
</comment>
<feature type="transmembrane region" description="Helical" evidence="8">
    <location>
        <begin position="270"/>
        <end position="290"/>
    </location>
</feature>
<name>A0A8J3XZ12_9ACTN</name>
<dbReference type="Pfam" id="PF02687">
    <property type="entry name" value="FtsX"/>
    <property type="match status" value="2"/>
</dbReference>
<evidence type="ECO:0000256" key="6">
    <source>
        <dbReference type="ARBA" id="ARBA00038076"/>
    </source>
</evidence>
<evidence type="ECO:0000256" key="7">
    <source>
        <dbReference type="SAM" id="MobiDB-lite"/>
    </source>
</evidence>
<dbReference type="AlphaFoldDB" id="A0A8J3XZ12"/>
<evidence type="ECO:0000256" key="4">
    <source>
        <dbReference type="ARBA" id="ARBA00022989"/>
    </source>
</evidence>
<feature type="transmembrane region" description="Helical" evidence="8">
    <location>
        <begin position="433"/>
        <end position="454"/>
    </location>
</feature>
<feature type="region of interest" description="Disordered" evidence="7">
    <location>
        <begin position="64"/>
        <end position="83"/>
    </location>
</feature>
<reference evidence="10" key="1">
    <citation type="submission" date="2021-01" db="EMBL/GenBank/DDBJ databases">
        <title>Whole genome shotgun sequence of Planotetraspora thailandica NBRC 104271.</title>
        <authorList>
            <person name="Komaki H."/>
            <person name="Tamura T."/>
        </authorList>
    </citation>
    <scope>NUCLEOTIDE SEQUENCE</scope>
    <source>
        <strain evidence="10">NBRC 104271</strain>
    </source>
</reference>
<proteinExistence type="inferred from homology"/>
<dbReference type="InterPro" id="IPR050250">
    <property type="entry name" value="Macrolide_Exporter_MacB"/>
</dbReference>
<dbReference type="PANTHER" id="PTHR30572:SF4">
    <property type="entry name" value="ABC TRANSPORTER PERMEASE YTRF"/>
    <property type="match status" value="1"/>
</dbReference>
<dbReference type="Proteomes" id="UP000605992">
    <property type="component" value="Unassembled WGS sequence"/>
</dbReference>